<dbReference type="EMBL" id="BGPR01000075">
    <property type="protein sequence ID" value="GBL90904.1"/>
    <property type="molecule type" value="Genomic_DNA"/>
</dbReference>
<keyword evidence="1" id="KW-0472">Membrane</keyword>
<dbReference type="AlphaFoldDB" id="A0A4Y2BIC0"/>
<comment type="caution">
    <text evidence="2">The sequence shown here is derived from an EMBL/GenBank/DDBJ whole genome shotgun (WGS) entry which is preliminary data.</text>
</comment>
<evidence type="ECO:0000256" key="1">
    <source>
        <dbReference type="SAM" id="Phobius"/>
    </source>
</evidence>
<reference evidence="2 3" key="1">
    <citation type="journal article" date="2019" name="Sci. Rep.">
        <title>Orb-weaving spider Araneus ventricosus genome elucidates the spidroin gene catalogue.</title>
        <authorList>
            <person name="Kono N."/>
            <person name="Nakamura H."/>
            <person name="Ohtoshi R."/>
            <person name="Moran D.A.P."/>
            <person name="Shinohara A."/>
            <person name="Yoshida Y."/>
            <person name="Fujiwara M."/>
            <person name="Mori M."/>
            <person name="Tomita M."/>
            <person name="Arakawa K."/>
        </authorList>
    </citation>
    <scope>NUCLEOTIDE SEQUENCE [LARGE SCALE GENOMIC DNA]</scope>
</reference>
<keyword evidence="3" id="KW-1185">Reference proteome</keyword>
<organism evidence="2 3">
    <name type="scientific">Araneus ventricosus</name>
    <name type="common">Orbweaver spider</name>
    <name type="synonym">Epeira ventricosa</name>
    <dbReference type="NCBI Taxonomy" id="182803"/>
    <lineage>
        <taxon>Eukaryota</taxon>
        <taxon>Metazoa</taxon>
        <taxon>Ecdysozoa</taxon>
        <taxon>Arthropoda</taxon>
        <taxon>Chelicerata</taxon>
        <taxon>Arachnida</taxon>
        <taxon>Araneae</taxon>
        <taxon>Araneomorphae</taxon>
        <taxon>Entelegynae</taxon>
        <taxon>Araneoidea</taxon>
        <taxon>Araneidae</taxon>
        <taxon>Araneus</taxon>
    </lineage>
</organism>
<name>A0A4Y2BIC0_ARAVE</name>
<protein>
    <submittedName>
        <fullName evidence="2">Uncharacterized protein</fullName>
    </submittedName>
</protein>
<sequence length="94" mass="10423">MQEFISQRLGIRDRFLIGRKYTGAFLTGYDASGGMLVANWHLSREDQDHACRSETGKPGASSPCVAQQAGLQRALPLSGMWTLLYIITVFAFLQ</sequence>
<accession>A0A4Y2BIC0</accession>
<proteinExistence type="predicted"/>
<dbReference type="Proteomes" id="UP000499080">
    <property type="component" value="Unassembled WGS sequence"/>
</dbReference>
<keyword evidence="1" id="KW-1133">Transmembrane helix</keyword>
<gene>
    <name evidence="2" type="ORF">AVEN_28006_1</name>
</gene>
<evidence type="ECO:0000313" key="2">
    <source>
        <dbReference type="EMBL" id="GBL90904.1"/>
    </source>
</evidence>
<feature type="transmembrane region" description="Helical" evidence="1">
    <location>
        <begin position="74"/>
        <end position="93"/>
    </location>
</feature>
<keyword evidence="1" id="KW-0812">Transmembrane</keyword>
<evidence type="ECO:0000313" key="3">
    <source>
        <dbReference type="Proteomes" id="UP000499080"/>
    </source>
</evidence>